<sequence length="139" mass="14804">MMCHQHSPCANDSPNPYEEKFFIPGIVTTSLAICLPLDRPPTFLRRTPQRPVPQRTLTALDATSGNKLWTKKRPAKGFGTFGIPAANADGSLVLVTSQTRDATGPPTLTLHAFAPRTGDAAGFGRVYVAGRSTVVALSA</sequence>
<evidence type="ECO:0000313" key="1">
    <source>
        <dbReference type="EMBL" id="MFK4269210.1"/>
    </source>
</evidence>
<dbReference type="RefSeq" id="WP_404747569.1">
    <property type="nucleotide sequence ID" value="NZ_JBJDQH010000010.1"/>
</dbReference>
<dbReference type="Proteomes" id="UP001620295">
    <property type="component" value="Unassembled WGS sequence"/>
</dbReference>
<name>A0ABW8LTK1_9ACTN</name>
<proteinExistence type="predicted"/>
<dbReference type="InterPro" id="IPR011047">
    <property type="entry name" value="Quinoprotein_ADH-like_sf"/>
</dbReference>
<dbReference type="InterPro" id="IPR015943">
    <property type="entry name" value="WD40/YVTN_repeat-like_dom_sf"/>
</dbReference>
<dbReference type="SUPFAM" id="SSF50998">
    <property type="entry name" value="Quinoprotein alcohol dehydrogenase-like"/>
    <property type="match status" value="1"/>
</dbReference>
<keyword evidence="2" id="KW-1185">Reference proteome</keyword>
<comment type="caution">
    <text evidence="1">The sequence shown here is derived from an EMBL/GenBank/DDBJ whole genome shotgun (WGS) entry which is preliminary data.</text>
</comment>
<protein>
    <submittedName>
        <fullName evidence="1">Uncharacterized protein</fullName>
    </submittedName>
</protein>
<dbReference type="EMBL" id="JBJDQH010000010">
    <property type="protein sequence ID" value="MFK4269210.1"/>
    <property type="molecule type" value="Genomic_DNA"/>
</dbReference>
<dbReference type="Gene3D" id="2.130.10.10">
    <property type="entry name" value="YVTN repeat-like/Quinoprotein amine dehydrogenase"/>
    <property type="match status" value="1"/>
</dbReference>
<gene>
    <name evidence="1" type="ORF">ACI2L5_30350</name>
</gene>
<accession>A0ABW8LTK1</accession>
<reference evidence="1 2" key="1">
    <citation type="submission" date="2024-11" db="EMBL/GenBank/DDBJ databases">
        <title>The Natural Products Discovery Center: Release of the First 8490 Sequenced Strains for Exploring Actinobacteria Biosynthetic Diversity.</title>
        <authorList>
            <person name="Kalkreuter E."/>
            <person name="Kautsar S.A."/>
            <person name="Yang D."/>
            <person name="Bader C.D."/>
            <person name="Teijaro C.N."/>
            <person name="Fluegel L."/>
            <person name="Davis C.M."/>
            <person name="Simpson J.R."/>
            <person name="Lauterbach L."/>
            <person name="Steele A.D."/>
            <person name="Gui C."/>
            <person name="Meng S."/>
            <person name="Li G."/>
            <person name="Viehrig K."/>
            <person name="Ye F."/>
            <person name="Su P."/>
            <person name="Kiefer A.F."/>
            <person name="Nichols A."/>
            <person name="Cepeda A.J."/>
            <person name="Yan W."/>
            <person name="Fan B."/>
            <person name="Jiang Y."/>
            <person name="Adhikari A."/>
            <person name="Zheng C.-J."/>
            <person name="Schuster L."/>
            <person name="Cowan T.M."/>
            <person name="Smanski M.J."/>
            <person name="Chevrette M.G."/>
            <person name="De Carvalho L.P.S."/>
            <person name="Shen B."/>
        </authorList>
    </citation>
    <scope>NUCLEOTIDE SEQUENCE [LARGE SCALE GENOMIC DNA]</scope>
    <source>
        <strain evidence="1 2">NPDC020863</strain>
    </source>
</reference>
<organism evidence="1 2">
    <name type="scientific">Streptomyces milbemycinicus</name>
    <dbReference type="NCBI Taxonomy" id="476552"/>
    <lineage>
        <taxon>Bacteria</taxon>
        <taxon>Bacillati</taxon>
        <taxon>Actinomycetota</taxon>
        <taxon>Actinomycetes</taxon>
        <taxon>Kitasatosporales</taxon>
        <taxon>Streptomycetaceae</taxon>
        <taxon>Streptomyces</taxon>
    </lineage>
</organism>
<evidence type="ECO:0000313" key="2">
    <source>
        <dbReference type="Proteomes" id="UP001620295"/>
    </source>
</evidence>